<dbReference type="GO" id="GO:0006874">
    <property type="term" value="P:intracellular calcium ion homeostasis"/>
    <property type="evidence" value="ECO:0007669"/>
    <property type="project" value="TreeGrafter"/>
</dbReference>
<comment type="function">
    <text evidence="10">Has a role in promoting intracellular calcium ion sequestration via the exchange of calcium ions for hydrogen ions across the vacuolar membrane. Involved also in manganese ion homeostasis via its uptake into the vacuole.</text>
</comment>
<comment type="similarity">
    <text evidence="2 10">Belongs to the Ca(2+):cation antiporter (CaCA) (TC 2.A.19) family.</text>
</comment>
<feature type="transmembrane region" description="Helical" evidence="10">
    <location>
        <begin position="244"/>
        <end position="265"/>
    </location>
</feature>
<evidence type="ECO:0000256" key="4">
    <source>
        <dbReference type="ARBA" id="ARBA00022568"/>
    </source>
</evidence>
<comment type="caution">
    <text evidence="10">Lacks conserved residue(s) required for the propagation of feature annotation.</text>
</comment>
<evidence type="ECO:0000256" key="10">
    <source>
        <dbReference type="RuleBase" id="RU365028"/>
    </source>
</evidence>
<keyword evidence="9 10" id="KW-0472">Membrane</keyword>
<keyword evidence="7 10" id="KW-1133">Transmembrane helix</keyword>
<dbReference type="AlphaFoldDB" id="A0A292PLC8"/>
<keyword evidence="4 10" id="KW-0109">Calcium transport</keyword>
<evidence type="ECO:0000256" key="8">
    <source>
        <dbReference type="ARBA" id="ARBA00023065"/>
    </source>
</evidence>
<feature type="transmembrane region" description="Helical" evidence="10">
    <location>
        <begin position="302"/>
        <end position="321"/>
    </location>
</feature>
<dbReference type="Proteomes" id="UP001412239">
    <property type="component" value="Unassembled WGS sequence"/>
</dbReference>
<feature type="transmembrane region" description="Helical" evidence="10">
    <location>
        <begin position="167"/>
        <end position="190"/>
    </location>
</feature>
<feature type="domain" description="Sodium/calcium exchanger membrane region" evidence="12">
    <location>
        <begin position="303"/>
        <end position="445"/>
    </location>
</feature>
<keyword evidence="3 10" id="KW-0813">Transport</keyword>
<name>A0A292PLC8_9PEZI</name>
<evidence type="ECO:0000256" key="11">
    <source>
        <dbReference type="SAM" id="MobiDB-lite"/>
    </source>
</evidence>
<evidence type="ECO:0000256" key="2">
    <source>
        <dbReference type="ARBA" id="ARBA00008170"/>
    </source>
</evidence>
<dbReference type="PANTHER" id="PTHR31503">
    <property type="entry name" value="VACUOLAR CALCIUM ION TRANSPORTER"/>
    <property type="match status" value="1"/>
</dbReference>
<dbReference type="Gene3D" id="1.20.1420.30">
    <property type="entry name" value="NCX, central ion-binding region"/>
    <property type="match status" value="1"/>
</dbReference>
<dbReference type="Pfam" id="PF01699">
    <property type="entry name" value="Na_Ca_ex"/>
    <property type="match status" value="2"/>
</dbReference>
<keyword evidence="6 10" id="KW-0106">Calcium</keyword>
<dbReference type="EMBL" id="LN891160">
    <property type="protein sequence ID" value="CUS07934.1"/>
    <property type="molecule type" value="Genomic_DNA"/>
</dbReference>
<keyword evidence="5 10" id="KW-0812">Transmembrane</keyword>
<dbReference type="PANTHER" id="PTHR31503:SF14">
    <property type="entry name" value="VACUOLAR CALCIUM ION TRANSPORTER"/>
    <property type="match status" value="1"/>
</dbReference>
<feature type="transmembrane region" description="Helical" evidence="10">
    <location>
        <begin position="427"/>
        <end position="447"/>
    </location>
</feature>
<feature type="compositionally biased region" description="Basic residues" evidence="11">
    <location>
        <begin position="7"/>
        <end position="17"/>
    </location>
</feature>
<dbReference type="InterPro" id="IPR004798">
    <property type="entry name" value="CAX-like"/>
</dbReference>
<protein>
    <recommendedName>
        <fullName evidence="10">Vacuolar calcium ion transporter</fullName>
    </recommendedName>
</protein>
<evidence type="ECO:0000256" key="3">
    <source>
        <dbReference type="ARBA" id="ARBA00022448"/>
    </source>
</evidence>
<feature type="transmembrane region" description="Helical" evidence="10">
    <location>
        <begin position="107"/>
        <end position="126"/>
    </location>
</feature>
<evidence type="ECO:0000256" key="7">
    <source>
        <dbReference type="ARBA" id="ARBA00022989"/>
    </source>
</evidence>
<dbReference type="GO" id="GO:0015369">
    <property type="term" value="F:calcium:proton antiporter activity"/>
    <property type="evidence" value="ECO:0007669"/>
    <property type="project" value="UniProtKB-UniRule"/>
</dbReference>
<accession>A0A292PLC8</accession>
<evidence type="ECO:0000256" key="5">
    <source>
        <dbReference type="ARBA" id="ARBA00022692"/>
    </source>
</evidence>
<evidence type="ECO:0000256" key="6">
    <source>
        <dbReference type="ARBA" id="ARBA00022837"/>
    </source>
</evidence>
<evidence type="ECO:0000313" key="14">
    <source>
        <dbReference type="Proteomes" id="UP001412239"/>
    </source>
</evidence>
<keyword evidence="14" id="KW-1185">Reference proteome</keyword>
<dbReference type="NCBIfam" id="TIGR00378">
    <property type="entry name" value="cax"/>
    <property type="match status" value="1"/>
</dbReference>
<dbReference type="GO" id="GO:0012505">
    <property type="term" value="C:endomembrane system"/>
    <property type="evidence" value="ECO:0007669"/>
    <property type="project" value="UniProtKB-SubCell"/>
</dbReference>
<dbReference type="InterPro" id="IPR004837">
    <property type="entry name" value="NaCa_Exmemb"/>
</dbReference>
<feature type="transmembrane region" description="Helical" evidence="10">
    <location>
        <begin position="399"/>
        <end position="420"/>
    </location>
</feature>
<feature type="transmembrane region" description="Helical" evidence="10">
    <location>
        <begin position="371"/>
        <end position="393"/>
    </location>
</feature>
<feature type="transmembrane region" description="Helical" evidence="10">
    <location>
        <begin position="81"/>
        <end position="101"/>
    </location>
</feature>
<keyword evidence="10" id="KW-0926">Vacuole</keyword>
<dbReference type="InterPro" id="IPR004713">
    <property type="entry name" value="CaH_exchang"/>
</dbReference>
<keyword evidence="10" id="KW-0050">Antiport</keyword>
<evidence type="ECO:0000256" key="1">
    <source>
        <dbReference type="ARBA" id="ARBA00004127"/>
    </source>
</evidence>
<keyword evidence="8 10" id="KW-0406">Ion transport</keyword>
<sequence>MASFARHPSHPYNRHQHNPNPSRRHGQDMEMQQPRSHGRNHGKIERDVTSPIPDPELTRPGRRGCNPFRAFVIMLRSSSSLGACTNVLLPFVPVGLVLHWLKPDLHLWIFLTNYLAMVPMANSLAFSSAQFSRRLPRVLGVIIQLTVASAVEVILCLVLLFKNEFQVIQAAIIGSMLANLLLCTGLCFIVGGIRTKAQEFSETVAETGGGLLLVSVASLMLPCAFYESISAMNRLTADELNHKILHISRFSAVLLLIAYATYLFFQLATHHSEFDQALYESAQRNKDRADNVRRENLTVGEAAFMTLISLTFVTLHAVFLVEEIHWIVSHRHVSDAFMGLILVPLVEKAAEHLKGIDEAWDDAMDFALSHLLGSTIQTALLVSPIIVLAGWIAHRPFNLNFEVFMVIVLVFSVLVVGNFIKDRKSNYLEGALCVIFYIMIAVTTWYYPSPESMEEGH</sequence>
<evidence type="ECO:0000256" key="9">
    <source>
        <dbReference type="ARBA" id="ARBA00023136"/>
    </source>
</evidence>
<gene>
    <name evidence="13" type="ORF">GSTUAT00007988001</name>
</gene>
<dbReference type="GO" id="GO:0000329">
    <property type="term" value="C:fungal-type vacuole membrane"/>
    <property type="evidence" value="ECO:0007669"/>
    <property type="project" value="TreeGrafter"/>
</dbReference>
<evidence type="ECO:0000259" key="12">
    <source>
        <dbReference type="Pfam" id="PF01699"/>
    </source>
</evidence>
<feature type="domain" description="Sodium/calcium exchanger membrane region" evidence="12">
    <location>
        <begin position="106"/>
        <end position="267"/>
    </location>
</feature>
<comment type="subcellular location">
    <subcellularLocation>
        <location evidence="1">Endomembrane system</location>
        <topology evidence="1">Multi-pass membrane protein</topology>
    </subcellularLocation>
    <subcellularLocation>
        <location evidence="10">Vacuole membrane</location>
    </subcellularLocation>
</comment>
<organism evidence="13 14">
    <name type="scientific">Tuber aestivum</name>
    <name type="common">summer truffle</name>
    <dbReference type="NCBI Taxonomy" id="59557"/>
    <lineage>
        <taxon>Eukaryota</taxon>
        <taxon>Fungi</taxon>
        <taxon>Dikarya</taxon>
        <taxon>Ascomycota</taxon>
        <taxon>Pezizomycotina</taxon>
        <taxon>Pezizomycetes</taxon>
        <taxon>Pezizales</taxon>
        <taxon>Tuberaceae</taxon>
        <taxon>Tuber</taxon>
    </lineage>
</organism>
<reference evidence="13" key="1">
    <citation type="submission" date="2015-10" db="EMBL/GenBank/DDBJ databases">
        <authorList>
            <person name="Regsiter A."/>
            <person name="william w."/>
        </authorList>
    </citation>
    <scope>NUCLEOTIDE SEQUENCE</scope>
    <source>
        <strain evidence="13">Montdore</strain>
    </source>
</reference>
<feature type="region of interest" description="Disordered" evidence="11">
    <location>
        <begin position="1"/>
        <end position="61"/>
    </location>
</feature>
<evidence type="ECO:0000313" key="13">
    <source>
        <dbReference type="EMBL" id="CUS07934.1"/>
    </source>
</evidence>
<proteinExistence type="inferred from homology"/>
<dbReference type="InterPro" id="IPR044880">
    <property type="entry name" value="NCX_ion-bd_dom_sf"/>
</dbReference>
<feature type="transmembrane region" description="Helical" evidence="10">
    <location>
        <begin position="138"/>
        <end position="161"/>
    </location>
</feature>